<evidence type="ECO:0000256" key="7">
    <source>
        <dbReference type="ARBA" id="ARBA00048714"/>
    </source>
</evidence>
<dbReference type="RefSeq" id="WP_344504715.1">
    <property type="nucleotide sequence ID" value="NZ_BAAAQD010000010.1"/>
</dbReference>
<dbReference type="PANTHER" id="PTHR39289">
    <property type="match status" value="1"/>
</dbReference>
<evidence type="ECO:0000256" key="6">
    <source>
        <dbReference type="ARBA" id="ARBA00033271"/>
    </source>
</evidence>
<dbReference type="Gene3D" id="2.60.120.10">
    <property type="entry name" value="Jelly Rolls"/>
    <property type="match status" value="1"/>
</dbReference>
<evidence type="ECO:0000256" key="5">
    <source>
        <dbReference type="ARBA" id="ARBA00023239"/>
    </source>
</evidence>
<dbReference type="PANTHER" id="PTHR39289:SF1">
    <property type="entry name" value="L-ECTOINE SYNTHASE"/>
    <property type="match status" value="1"/>
</dbReference>
<name>A0ABP4LR29_9ACTN</name>
<comment type="caution">
    <text evidence="8">The sequence shown here is derived from an EMBL/GenBank/DDBJ whole genome shotgun (WGS) entry which is preliminary data.</text>
</comment>
<dbReference type="Proteomes" id="UP001501470">
    <property type="component" value="Unassembled WGS sequence"/>
</dbReference>
<evidence type="ECO:0000256" key="2">
    <source>
        <dbReference type="ARBA" id="ARBA00009637"/>
    </source>
</evidence>
<keyword evidence="5" id="KW-0456">Lyase</keyword>
<dbReference type="CDD" id="cd06978">
    <property type="entry name" value="cupin_EctC"/>
    <property type="match status" value="1"/>
</dbReference>
<dbReference type="EMBL" id="BAAAQD010000010">
    <property type="protein sequence ID" value="GAA1528467.1"/>
    <property type="molecule type" value="Genomic_DNA"/>
</dbReference>
<accession>A0ABP4LR29</accession>
<protein>
    <recommendedName>
        <fullName evidence="4">L-ectoine synthase</fullName>
        <ecNumber evidence="3">4.2.1.108</ecNumber>
    </recommendedName>
    <alternativeName>
        <fullName evidence="6">N-acetyldiaminobutyrate dehydratase</fullName>
    </alternativeName>
</protein>
<dbReference type="Pfam" id="PF06339">
    <property type="entry name" value="Ectoine_synth"/>
    <property type="match status" value="1"/>
</dbReference>
<comment type="pathway">
    <text evidence="1">Amine and polyamine biosynthesis; ectoine biosynthesis; L-ectoine from L-aspartate 4-semialdehyde: step 3/3.</text>
</comment>
<evidence type="ECO:0000256" key="1">
    <source>
        <dbReference type="ARBA" id="ARBA00005181"/>
    </source>
</evidence>
<dbReference type="InterPro" id="IPR011051">
    <property type="entry name" value="RmlC_Cupin_sf"/>
</dbReference>
<reference evidence="9" key="1">
    <citation type="journal article" date="2019" name="Int. J. Syst. Evol. Microbiol.">
        <title>The Global Catalogue of Microorganisms (GCM) 10K type strain sequencing project: providing services to taxonomists for standard genome sequencing and annotation.</title>
        <authorList>
            <consortium name="The Broad Institute Genomics Platform"/>
            <consortium name="The Broad Institute Genome Sequencing Center for Infectious Disease"/>
            <person name="Wu L."/>
            <person name="Ma J."/>
        </authorList>
    </citation>
    <scope>NUCLEOTIDE SEQUENCE [LARGE SCALE GENOMIC DNA]</scope>
    <source>
        <strain evidence="9">JCM 15933</strain>
    </source>
</reference>
<dbReference type="SUPFAM" id="SSF51182">
    <property type="entry name" value="RmlC-like cupins"/>
    <property type="match status" value="1"/>
</dbReference>
<evidence type="ECO:0000256" key="4">
    <source>
        <dbReference type="ARBA" id="ARBA00019707"/>
    </source>
</evidence>
<keyword evidence="9" id="KW-1185">Reference proteome</keyword>
<sequence length="124" mass="13940">MIVRDQSQAKTVDWGNGLSRRYLLEADKMGFTVCHTTVRPGTKSRLQYRRHLEACLCIRGTGRVVTADGQEFEITPGVIYALDAHDAHFLIADPDSELELISVFNPPLIGDEVHSLDSDEYSQY</sequence>
<dbReference type="InterPro" id="IPR014710">
    <property type="entry name" value="RmlC-like_jellyroll"/>
</dbReference>
<proteinExistence type="inferred from homology"/>
<organism evidence="8 9">
    <name type="scientific">Dactylosporangium maewongense</name>
    <dbReference type="NCBI Taxonomy" id="634393"/>
    <lineage>
        <taxon>Bacteria</taxon>
        <taxon>Bacillati</taxon>
        <taxon>Actinomycetota</taxon>
        <taxon>Actinomycetes</taxon>
        <taxon>Micromonosporales</taxon>
        <taxon>Micromonosporaceae</taxon>
        <taxon>Dactylosporangium</taxon>
    </lineage>
</organism>
<comment type="catalytic activity">
    <reaction evidence="7">
        <text>(2S)-4-acetamido-2-aminobutanoate = L-ectoine + H2O</text>
        <dbReference type="Rhea" id="RHEA:17281"/>
        <dbReference type="ChEBI" id="CHEBI:15377"/>
        <dbReference type="ChEBI" id="CHEBI:58515"/>
        <dbReference type="ChEBI" id="CHEBI:58929"/>
        <dbReference type="EC" id="4.2.1.108"/>
    </reaction>
</comment>
<evidence type="ECO:0000313" key="8">
    <source>
        <dbReference type="EMBL" id="GAA1528467.1"/>
    </source>
</evidence>
<gene>
    <name evidence="8" type="ORF">GCM10009827_052120</name>
</gene>
<evidence type="ECO:0000313" key="9">
    <source>
        <dbReference type="Proteomes" id="UP001501470"/>
    </source>
</evidence>
<dbReference type="InterPro" id="IPR010462">
    <property type="entry name" value="Ectoine_synth"/>
</dbReference>
<dbReference type="NCBIfam" id="NF009806">
    <property type="entry name" value="PRK13290.1"/>
    <property type="match status" value="1"/>
</dbReference>
<comment type="similarity">
    <text evidence="2">Belongs to the ectoine synthase family.</text>
</comment>
<evidence type="ECO:0000256" key="3">
    <source>
        <dbReference type="ARBA" id="ARBA00013192"/>
    </source>
</evidence>
<dbReference type="EC" id="4.2.1.108" evidence="3"/>